<dbReference type="InterPro" id="IPR011050">
    <property type="entry name" value="Pectin_lyase_fold/virulence"/>
</dbReference>
<gene>
    <name evidence="1" type="ORF">KI387_024950</name>
</gene>
<dbReference type="InterPro" id="IPR012334">
    <property type="entry name" value="Pectin_lyas_fold"/>
</dbReference>
<sequence>MDAFSLSTEGHLMPGVSDLGGAEIHLQGGNYKLSAPLRMPGSGGGNIVIHGGTLRASETFPTDRYLIELWSTTSTKINRNLASAELAAALQGGDGDGNDDHTASYEDITFRDLMLDSNFRGGGILVIHSVRTNIDNCYISHFTTQGIMVQKGHETYIRNCFIGQRITVGGSPNEKRFSGVGISLLGNDNAVTDVVIFSAAIGVEVAGQANALVGVHCYNKATGFGGVGIKLRLPGLTQTRILGCYLDYTGIEADDPVQLDITNSFFLGDAFIKLISTQKRAVKGVNIVDNMFSGGNNGVAIVQLAGSFDTVEQTVVDRNNVNGMALRSTVARGTVKGDGTTWTVDFSSVLLFPDRIQHVQYSFYTPGQAAFPRHALRNVSNNK</sequence>
<dbReference type="PANTHER" id="PTHR33928:SF7">
    <property type="entry name" value="POLYGALACTURONASE QRT3"/>
    <property type="match status" value="1"/>
</dbReference>
<name>A0AA38L981_TAXCH</name>
<organism evidence="1 2">
    <name type="scientific">Taxus chinensis</name>
    <name type="common">Chinese yew</name>
    <name type="synonym">Taxus wallichiana var. chinensis</name>
    <dbReference type="NCBI Taxonomy" id="29808"/>
    <lineage>
        <taxon>Eukaryota</taxon>
        <taxon>Viridiplantae</taxon>
        <taxon>Streptophyta</taxon>
        <taxon>Embryophyta</taxon>
        <taxon>Tracheophyta</taxon>
        <taxon>Spermatophyta</taxon>
        <taxon>Pinopsida</taxon>
        <taxon>Pinidae</taxon>
        <taxon>Conifers II</taxon>
        <taxon>Cupressales</taxon>
        <taxon>Taxaceae</taxon>
        <taxon>Taxus</taxon>
    </lineage>
</organism>
<evidence type="ECO:0000313" key="1">
    <source>
        <dbReference type="EMBL" id="KAH9316323.1"/>
    </source>
</evidence>
<dbReference type="Gene3D" id="2.160.20.10">
    <property type="entry name" value="Single-stranded right-handed beta-helix, Pectin lyase-like"/>
    <property type="match status" value="1"/>
</dbReference>
<dbReference type="GO" id="GO:0004650">
    <property type="term" value="F:polygalacturonase activity"/>
    <property type="evidence" value="ECO:0007669"/>
    <property type="project" value="InterPro"/>
</dbReference>
<reference evidence="1 2" key="1">
    <citation type="journal article" date="2021" name="Nat. Plants">
        <title>The Taxus genome provides insights into paclitaxel biosynthesis.</title>
        <authorList>
            <person name="Xiong X."/>
            <person name="Gou J."/>
            <person name="Liao Q."/>
            <person name="Li Y."/>
            <person name="Zhou Q."/>
            <person name="Bi G."/>
            <person name="Li C."/>
            <person name="Du R."/>
            <person name="Wang X."/>
            <person name="Sun T."/>
            <person name="Guo L."/>
            <person name="Liang H."/>
            <person name="Lu P."/>
            <person name="Wu Y."/>
            <person name="Zhang Z."/>
            <person name="Ro D.K."/>
            <person name="Shang Y."/>
            <person name="Huang S."/>
            <person name="Yan J."/>
        </authorList>
    </citation>
    <scope>NUCLEOTIDE SEQUENCE [LARGE SCALE GENOMIC DNA]</scope>
    <source>
        <strain evidence="1">Ta-2019</strain>
    </source>
</reference>
<evidence type="ECO:0000313" key="2">
    <source>
        <dbReference type="Proteomes" id="UP000824469"/>
    </source>
</evidence>
<dbReference type="SMART" id="SM00710">
    <property type="entry name" value="PbH1"/>
    <property type="match status" value="3"/>
</dbReference>
<dbReference type="AlphaFoldDB" id="A0AA38L981"/>
<evidence type="ECO:0008006" key="3">
    <source>
        <dbReference type="Google" id="ProtNLM"/>
    </source>
</evidence>
<dbReference type="SUPFAM" id="SSF51126">
    <property type="entry name" value="Pectin lyase-like"/>
    <property type="match status" value="1"/>
</dbReference>
<dbReference type="Proteomes" id="UP000824469">
    <property type="component" value="Unassembled WGS sequence"/>
</dbReference>
<keyword evidence="2" id="KW-1185">Reference proteome</keyword>
<dbReference type="InterPro" id="IPR039279">
    <property type="entry name" value="QRT3-like"/>
</dbReference>
<protein>
    <recommendedName>
        <fullName evidence="3">Pectin lyase-like superfamily protein</fullName>
    </recommendedName>
</protein>
<accession>A0AA38L981</accession>
<feature type="non-terminal residue" evidence="1">
    <location>
        <position position="383"/>
    </location>
</feature>
<dbReference type="PANTHER" id="PTHR33928">
    <property type="entry name" value="POLYGALACTURONASE QRT3"/>
    <property type="match status" value="1"/>
</dbReference>
<proteinExistence type="predicted"/>
<dbReference type="OMA" id="TIIDNCY"/>
<comment type="caution">
    <text evidence="1">The sequence shown here is derived from an EMBL/GenBank/DDBJ whole genome shotgun (WGS) entry which is preliminary data.</text>
</comment>
<dbReference type="InterPro" id="IPR006626">
    <property type="entry name" value="PbH1"/>
</dbReference>
<dbReference type="EMBL" id="JAHRHJ020000005">
    <property type="protein sequence ID" value="KAH9316323.1"/>
    <property type="molecule type" value="Genomic_DNA"/>
</dbReference>